<dbReference type="AlphaFoldDB" id="M2N8N0"/>
<feature type="region of interest" description="Disordered" evidence="1">
    <location>
        <begin position="233"/>
        <end position="259"/>
    </location>
</feature>
<dbReference type="RefSeq" id="XP_007671673.1">
    <property type="nucleotide sequence ID" value="XM_007673483.1"/>
</dbReference>
<reference evidence="2 3" key="1">
    <citation type="journal article" date="2012" name="PLoS Pathog.">
        <title>Diverse lifestyles and strategies of plant pathogenesis encoded in the genomes of eighteen Dothideomycetes fungi.</title>
        <authorList>
            <person name="Ohm R.A."/>
            <person name="Feau N."/>
            <person name="Henrissat B."/>
            <person name="Schoch C.L."/>
            <person name="Horwitz B.A."/>
            <person name="Barry K.W."/>
            <person name="Condon B.J."/>
            <person name="Copeland A.C."/>
            <person name="Dhillon B."/>
            <person name="Glaser F."/>
            <person name="Hesse C.N."/>
            <person name="Kosti I."/>
            <person name="LaButti K."/>
            <person name="Lindquist E.A."/>
            <person name="Lucas S."/>
            <person name="Salamov A.A."/>
            <person name="Bradshaw R.E."/>
            <person name="Ciuffetti L."/>
            <person name="Hamelin R.C."/>
            <person name="Kema G.H.J."/>
            <person name="Lawrence C."/>
            <person name="Scott J.A."/>
            <person name="Spatafora J.W."/>
            <person name="Turgeon B.G."/>
            <person name="de Wit P.J.G.M."/>
            <person name="Zhong S."/>
            <person name="Goodwin S.B."/>
            <person name="Grigoriev I.V."/>
        </authorList>
    </citation>
    <scope>NUCLEOTIDE SEQUENCE [LARGE SCALE GENOMIC DNA]</scope>
    <source>
        <strain evidence="2 3">UAMH 10762</strain>
    </source>
</reference>
<evidence type="ECO:0000313" key="3">
    <source>
        <dbReference type="Proteomes" id="UP000011761"/>
    </source>
</evidence>
<feature type="compositionally biased region" description="Polar residues" evidence="1">
    <location>
        <begin position="161"/>
        <end position="182"/>
    </location>
</feature>
<proteinExistence type="predicted"/>
<feature type="compositionally biased region" description="Low complexity" evidence="1">
    <location>
        <begin position="37"/>
        <end position="68"/>
    </location>
</feature>
<feature type="compositionally biased region" description="Low complexity" evidence="1">
    <location>
        <begin position="17"/>
        <end position="29"/>
    </location>
</feature>
<protein>
    <submittedName>
        <fullName evidence="2">Uncharacterized protein</fullName>
    </submittedName>
</protein>
<organism evidence="2 3">
    <name type="scientific">Baudoinia panamericana (strain UAMH 10762)</name>
    <name type="common">Angels' share fungus</name>
    <name type="synonym">Baudoinia compniacensis (strain UAMH 10762)</name>
    <dbReference type="NCBI Taxonomy" id="717646"/>
    <lineage>
        <taxon>Eukaryota</taxon>
        <taxon>Fungi</taxon>
        <taxon>Dikarya</taxon>
        <taxon>Ascomycota</taxon>
        <taxon>Pezizomycotina</taxon>
        <taxon>Dothideomycetes</taxon>
        <taxon>Dothideomycetidae</taxon>
        <taxon>Mycosphaerellales</taxon>
        <taxon>Teratosphaeriaceae</taxon>
        <taxon>Baudoinia</taxon>
    </lineage>
</organism>
<feature type="compositionally biased region" description="Pro residues" evidence="1">
    <location>
        <begin position="92"/>
        <end position="105"/>
    </location>
</feature>
<evidence type="ECO:0000256" key="1">
    <source>
        <dbReference type="SAM" id="MobiDB-lite"/>
    </source>
</evidence>
<dbReference type="eggNOG" id="ENOG502STYS">
    <property type="taxonomic scope" value="Eukaryota"/>
</dbReference>
<feature type="region of interest" description="Disordered" evidence="1">
    <location>
        <begin position="161"/>
        <end position="184"/>
    </location>
</feature>
<gene>
    <name evidence="2" type="ORF">BAUCODRAFT_28843</name>
</gene>
<sequence>MPPIPLHIDDPITPQKPQAVEPQTAAAEPPAQPFSGPASNVATTTAPAAAPSSYPAARPGAAAVPAPTSYVPRPHQQPTQTQAVWEEEDRPAPPQPGAVPVPPSQYAPRTPSNAGIVPPPPRGGDSAQHQGTAFTGHLNQMYTPPAAQAFQHNYAPTHSTSTAGIVPGQATTPSRSGPTTLNLGPVQQDERRISAEHPPGYVQNAYAQEMSSAQRASLDQETKREGLAAQLGLTGHSGFGAGTPSRVGDPDASDGVGGVLDAAKGWMNKAGAALAEGERSVWKWMDGK</sequence>
<keyword evidence="3" id="KW-1185">Reference proteome</keyword>
<dbReference type="KEGG" id="bcom:BAUCODRAFT_28843"/>
<name>M2N8N0_BAUPA</name>
<dbReference type="HOGENOM" id="CLU_058869_0_0_1"/>
<dbReference type="GeneID" id="19110790"/>
<dbReference type="OMA" id="SHPPGYQ"/>
<dbReference type="EMBL" id="KB445550">
    <property type="protein sequence ID" value="EMD00489.1"/>
    <property type="molecule type" value="Genomic_DNA"/>
</dbReference>
<accession>M2N8N0</accession>
<dbReference type="Proteomes" id="UP000011761">
    <property type="component" value="Unassembled WGS sequence"/>
</dbReference>
<feature type="region of interest" description="Disordered" evidence="1">
    <location>
        <begin position="1"/>
        <end position="129"/>
    </location>
</feature>
<dbReference type="OrthoDB" id="5385910at2759"/>
<evidence type="ECO:0000313" key="2">
    <source>
        <dbReference type="EMBL" id="EMD00489.1"/>
    </source>
</evidence>